<proteinExistence type="predicted"/>
<name>A0A3N0C0V8_9SPHI</name>
<dbReference type="AlphaFoldDB" id="A0A3N0C0V8"/>
<protein>
    <submittedName>
        <fullName evidence="1">Uncharacterized protein</fullName>
    </submittedName>
</protein>
<keyword evidence="2" id="KW-1185">Reference proteome</keyword>
<evidence type="ECO:0000313" key="1">
    <source>
        <dbReference type="EMBL" id="RNL55827.1"/>
    </source>
</evidence>
<comment type="caution">
    <text evidence="1">The sequence shown here is derived from an EMBL/GenBank/DDBJ whole genome shotgun (WGS) entry which is preliminary data.</text>
</comment>
<dbReference type="OrthoDB" id="793520at2"/>
<dbReference type="EMBL" id="RBEE01000004">
    <property type="protein sequence ID" value="RNL55827.1"/>
    <property type="molecule type" value="Genomic_DNA"/>
</dbReference>
<gene>
    <name evidence="1" type="ORF">D7004_03470</name>
</gene>
<dbReference type="RefSeq" id="WP_123204480.1">
    <property type="nucleotide sequence ID" value="NZ_RBEE01000004.1"/>
</dbReference>
<organism evidence="1 2">
    <name type="scientific">Pedobacter jejuensis</name>
    <dbReference type="NCBI Taxonomy" id="1268550"/>
    <lineage>
        <taxon>Bacteria</taxon>
        <taxon>Pseudomonadati</taxon>
        <taxon>Bacteroidota</taxon>
        <taxon>Sphingobacteriia</taxon>
        <taxon>Sphingobacteriales</taxon>
        <taxon>Sphingobacteriaceae</taxon>
        <taxon>Pedobacter</taxon>
    </lineage>
</organism>
<sequence length="126" mass="14705">MTILEGQVFWGYDYDIYNKSNFMKSIMGMFSLMPPLHQYSGRVVLTKTELIILGDTDLNIPLYTIDEVYIGFDEIFPASSVKNLGLFWQPLRVKFRADETVYMVIDYNGINTNNKIWFDALQQILQ</sequence>
<reference evidence="1 2" key="1">
    <citation type="submission" date="2018-10" db="EMBL/GenBank/DDBJ databases">
        <title>Genome sequencing of Pedobacter jejuensis TNB23.</title>
        <authorList>
            <person name="Cho Y.-J."/>
            <person name="Cho A."/>
            <person name="Kim O.-S."/>
        </authorList>
    </citation>
    <scope>NUCLEOTIDE SEQUENCE [LARGE SCALE GENOMIC DNA]</scope>
    <source>
        <strain evidence="1 2">TNB23</strain>
    </source>
</reference>
<dbReference type="Proteomes" id="UP000274046">
    <property type="component" value="Unassembled WGS sequence"/>
</dbReference>
<evidence type="ECO:0000313" key="2">
    <source>
        <dbReference type="Proteomes" id="UP000274046"/>
    </source>
</evidence>
<accession>A0A3N0C0V8</accession>